<reference evidence="2" key="1">
    <citation type="submission" date="2013-07" db="EMBL/GenBank/DDBJ databases">
        <title>The Genome Sequence of Cryptococcus bestiolae CBS10118.</title>
        <authorList>
            <consortium name="The Broad Institute Genome Sequencing Platform"/>
            <person name="Cuomo C."/>
            <person name="Litvintseva A."/>
            <person name="Chen Y."/>
            <person name="Heitman J."/>
            <person name="Sun S."/>
            <person name="Springer D."/>
            <person name="Dromer F."/>
            <person name="Young S.K."/>
            <person name="Zeng Q."/>
            <person name="Gargeya S."/>
            <person name="Fitzgerald M."/>
            <person name="Abouelleil A."/>
            <person name="Alvarado L."/>
            <person name="Berlin A.M."/>
            <person name="Chapman S.B."/>
            <person name="Dewar J."/>
            <person name="Goldberg J."/>
            <person name="Griggs A."/>
            <person name="Gujja S."/>
            <person name="Hansen M."/>
            <person name="Howarth C."/>
            <person name="Imamovic A."/>
            <person name="Larimer J."/>
            <person name="McCowan C."/>
            <person name="Murphy C."/>
            <person name="Pearson M."/>
            <person name="Priest M."/>
            <person name="Roberts A."/>
            <person name="Saif S."/>
            <person name="Shea T."/>
            <person name="Sykes S."/>
            <person name="Wortman J."/>
            <person name="Nusbaum C."/>
            <person name="Birren B."/>
        </authorList>
    </citation>
    <scope>NUCLEOTIDE SEQUENCE [LARGE SCALE GENOMIC DNA]</scope>
    <source>
        <strain evidence="2">CBS 10118</strain>
    </source>
</reference>
<dbReference type="GeneID" id="30208475"/>
<evidence type="ECO:0000256" key="1">
    <source>
        <dbReference type="SAM" id="Phobius"/>
    </source>
</evidence>
<dbReference type="EMBL" id="KI894020">
    <property type="protein sequence ID" value="OCF26393.1"/>
    <property type="molecule type" value="Genomic_DNA"/>
</dbReference>
<keyword evidence="4" id="KW-1185">Reference proteome</keyword>
<dbReference type="KEGG" id="kbi:30208475"/>
<dbReference type="EMBL" id="CP144541">
    <property type="protein sequence ID" value="WVW78741.1"/>
    <property type="molecule type" value="Genomic_DNA"/>
</dbReference>
<protein>
    <submittedName>
        <fullName evidence="2">Uncharacterized protein</fullName>
    </submittedName>
</protein>
<reference evidence="3" key="4">
    <citation type="submission" date="2024-02" db="EMBL/GenBank/DDBJ databases">
        <title>Comparative genomics of Cryptococcus and Kwoniella reveals pathogenesis evolution and contrasting modes of karyotype evolution via chromosome fusion or intercentromeric recombination.</title>
        <authorList>
            <person name="Coelho M.A."/>
            <person name="David-Palma M."/>
            <person name="Shea T."/>
            <person name="Bowers K."/>
            <person name="McGinley-Smith S."/>
            <person name="Mohammad A.W."/>
            <person name="Gnirke A."/>
            <person name="Yurkov A.M."/>
            <person name="Nowrousian M."/>
            <person name="Sun S."/>
            <person name="Cuomo C.A."/>
            <person name="Heitman J."/>
        </authorList>
    </citation>
    <scope>NUCLEOTIDE SEQUENCE</scope>
    <source>
        <strain evidence="3">CBS 10118</strain>
    </source>
</reference>
<keyword evidence="1" id="KW-0812">Transmembrane</keyword>
<proteinExistence type="predicted"/>
<dbReference type="VEuPathDB" id="FungiDB:I302_04076"/>
<feature type="transmembrane region" description="Helical" evidence="1">
    <location>
        <begin position="94"/>
        <end position="113"/>
    </location>
</feature>
<dbReference type="Proteomes" id="UP000092730">
    <property type="component" value="Chromosome 1"/>
</dbReference>
<evidence type="ECO:0000313" key="3">
    <source>
        <dbReference type="EMBL" id="WVW78741.1"/>
    </source>
</evidence>
<keyword evidence="1" id="KW-1133">Transmembrane helix</keyword>
<accession>A0A1B9G5V3</accession>
<dbReference type="RefSeq" id="XP_019047463.1">
    <property type="nucleotide sequence ID" value="XM_019190715.1"/>
</dbReference>
<dbReference type="AlphaFoldDB" id="A0A1B9G5V3"/>
<evidence type="ECO:0000313" key="4">
    <source>
        <dbReference type="Proteomes" id="UP000092730"/>
    </source>
</evidence>
<reference evidence="3" key="2">
    <citation type="submission" date="2013-07" db="EMBL/GenBank/DDBJ databases">
        <authorList>
            <consortium name="The Broad Institute Genome Sequencing Platform"/>
            <person name="Cuomo C."/>
            <person name="Litvintseva A."/>
            <person name="Chen Y."/>
            <person name="Heitman J."/>
            <person name="Sun S."/>
            <person name="Springer D."/>
            <person name="Dromer F."/>
            <person name="Young S.K."/>
            <person name="Zeng Q."/>
            <person name="Gargeya S."/>
            <person name="Fitzgerald M."/>
            <person name="Abouelleil A."/>
            <person name="Alvarado L."/>
            <person name="Berlin A.M."/>
            <person name="Chapman S.B."/>
            <person name="Dewar J."/>
            <person name="Goldberg J."/>
            <person name="Griggs A."/>
            <person name="Gujja S."/>
            <person name="Hansen M."/>
            <person name="Howarth C."/>
            <person name="Imamovic A."/>
            <person name="Larimer J."/>
            <person name="McCowan C."/>
            <person name="Murphy C."/>
            <person name="Pearson M."/>
            <person name="Priest M."/>
            <person name="Roberts A."/>
            <person name="Saif S."/>
            <person name="Shea T."/>
            <person name="Sykes S."/>
            <person name="Wortman J."/>
            <person name="Nusbaum C."/>
            <person name="Birren B."/>
        </authorList>
    </citation>
    <scope>NUCLEOTIDE SEQUENCE</scope>
    <source>
        <strain evidence="3">CBS 10118</strain>
    </source>
</reference>
<evidence type="ECO:0000313" key="2">
    <source>
        <dbReference type="EMBL" id="OCF26393.1"/>
    </source>
</evidence>
<sequence>MRGYAGFTQGCASAPTASPVGITTDPSGIIGVAAAATASQPTRSSGGFNLFDTDGGSATGAVKTRIAEHQGADGIATVIADDSSASSLGLTSGLGGMTWIVTGLAGGLLLVYAG</sequence>
<gene>
    <name evidence="2" type="ORF">I302_04076</name>
    <name evidence="3" type="ORF">I302_100701</name>
</gene>
<organism evidence="2">
    <name type="scientific">Kwoniella bestiolae CBS 10118</name>
    <dbReference type="NCBI Taxonomy" id="1296100"/>
    <lineage>
        <taxon>Eukaryota</taxon>
        <taxon>Fungi</taxon>
        <taxon>Dikarya</taxon>
        <taxon>Basidiomycota</taxon>
        <taxon>Agaricomycotina</taxon>
        <taxon>Tremellomycetes</taxon>
        <taxon>Tremellales</taxon>
        <taxon>Cryptococcaceae</taxon>
        <taxon>Kwoniella</taxon>
    </lineage>
</organism>
<name>A0A1B9G5V3_9TREE</name>
<keyword evidence="1" id="KW-0472">Membrane</keyword>
<reference evidence="2" key="3">
    <citation type="submission" date="2014-01" db="EMBL/GenBank/DDBJ databases">
        <title>Evolution of pathogenesis and genome organization in the Tremellales.</title>
        <authorList>
            <person name="Cuomo C."/>
            <person name="Litvintseva A."/>
            <person name="Heitman J."/>
            <person name="Chen Y."/>
            <person name="Sun S."/>
            <person name="Springer D."/>
            <person name="Dromer F."/>
            <person name="Young S."/>
            <person name="Zeng Q."/>
            <person name="Chapman S."/>
            <person name="Gujja S."/>
            <person name="Saif S."/>
            <person name="Birren B."/>
        </authorList>
    </citation>
    <scope>NUCLEOTIDE SEQUENCE</scope>
    <source>
        <strain evidence="2">CBS 10118</strain>
    </source>
</reference>